<gene>
    <name evidence="2" type="ORF">IL334_002093</name>
</gene>
<feature type="signal peptide" evidence="1">
    <location>
        <begin position="1"/>
        <end position="17"/>
    </location>
</feature>
<evidence type="ECO:0000313" key="3">
    <source>
        <dbReference type="Proteomes" id="UP001329825"/>
    </source>
</evidence>
<feature type="chain" id="PRO_5047196025" description="WSC domain-containing protein" evidence="1">
    <location>
        <begin position="18"/>
        <end position="210"/>
    </location>
</feature>
<dbReference type="GeneID" id="87954224"/>
<reference evidence="2 3" key="1">
    <citation type="submission" date="2024-01" db="EMBL/GenBank/DDBJ databases">
        <title>Comparative genomics of Cryptococcus and Kwoniella reveals pathogenesis evolution and contrasting modes of karyotype evolution via chromosome fusion or intercentromeric recombination.</title>
        <authorList>
            <person name="Coelho M.A."/>
            <person name="David-Palma M."/>
            <person name="Shea T."/>
            <person name="Bowers K."/>
            <person name="McGinley-Smith S."/>
            <person name="Mohammad A.W."/>
            <person name="Gnirke A."/>
            <person name="Yurkov A.M."/>
            <person name="Nowrousian M."/>
            <person name="Sun S."/>
            <person name="Cuomo C.A."/>
            <person name="Heitman J."/>
        </authorList>
    </citation>
    <scope>NUCLEOTIDE SEQUENCE [LARGE SCALE GENOMIC DNA]</scope>
    <source>
        <strain evidence="2">CBS 11374</strain>
    </source>
</reference>
<evidence type="ECO:0008006" key="4">
    <source>
        <dbReference type="Google" id="ProtNLM"/>
    </source>
</evidence>
<dbReference type="RefSeq" id="XP_062789891.1">
    <property type="nucleotide sequence ID" value="XM_062933840.1"/>
</dbReference>
<dbReference type="Proteomes" id="UP001329825">
    <property type="component" value="Chromosome 2"/>
</dbReference>
<organism evidence="2 3">
    <name type="scientific">Kwoniella shivajii</name>
    <dbReference type="NCBI Taxonomy" id="564305"/>
    <lineage>
        <taxon>Eukaryota</taxon>
        <taxon>Fungi</taxon>
        <taxon>Dikarya</taxon>
        <taxon>Basidiomycota</taxon>
        <taxon>Agaricomycotina</taxon>
        <taxon>Tremellomycetes</taxon>
        <taxon>Tremellales</taxon>
        <taxon>Cryptococcaceae</taxon>
        <taxon>Kwoniella</taxon>
    </lineage>
</organism>
<evidence type="ECO:0000256" key="1">
    <source>
        <dbReference type="SAM" id="SignalP"/>
    </source>
</evidence>
<dbReference type="EMBL" id="CP141882">
    <property type="protein sequence ID" value="WRT65151.1"/>
    <property type="molecule type" value="Genomic_DNA"/>
</dbReference>
<sequence>MFPIAFAFLLAPILAQAATFTGCMTGSIPHKSKSHVELPNVEGTDCIDQCTARGFEYSFSYFHDVDAIHYCHCDSSATLSEHKDYLQPAYEGERCYENDATVYHLHTELTFTHCANSLASEHTILGLIVDTPAQCFEHCSSTGAYLLAPPTGVKGGQYECFCQQPEIQEVGISSFCDSAAYRRFDAPVKSNRNRLTFQSAGNDVQKTMTI</sequence>
<keyword evidence="3" id="KW-1185">Reference proteome</keyword>
<protein>
    <recommendedName>
        <fullName evidence="4">WSC domain-containing protein</fullName>
    </recommendedName>
</protein>
<proteinExistence type="predicted"/>
<accession>A0ABZ1CWS7</accession>
<keyword evidence="1" id="KW-0732">Signal</keyword>
<name>A0ABZ1CWS7_9TREE</name>
<evidence type="ECO:0000313" key="2">
    <source>
        <dbReference type="EMBL" id="WRT65151.1"/>
    </source>
</evidence>